<keyword evidence="1" id="KW-0812">Transmembrane</keyword>
<sequence length="102" mass="11898">MSLHILWIVFGLIGAIWIFWDTRNQGYTFPASFRWAIGTFLVPAAVIPLYLMQSNLKSRQKPPRGKPQDVTSEMFQRCNYCGEFYQGNPEHCPKCKRLLKED</sequence>
<keyword evidence="1" id="KW-0472">Membrane</keyword>
<keyword evidence="3" id="KW-1185">Reference proteome</keyword>
<evidence type="ECO:0000313" key="3">
    <source>
        <dbReference type="Proteomes" id="UP001172911"/>
    </source>
</evidence>
<evidence type="ECO:0008006" key="4">
    <source>
        <dbReference type="Google" id="ProtNLM"/>
    </source>
</evidence>
<keyword evidence="1" id="KW-1133">Transmembrane helix</keyword>
<proteinExistence type="predicted"/>
<reference evidence="2" key="1">
    <citation type="journal article" date="2023" name="J. Hazard. Mater.">
        <title>Anaerobic biodegradation of pyrene and benzo[a]pyrene by a new sulfate-reducing Desulforamulus aquiferis strain DSA.</title>
        <authorList>
            <person name="Zhang Z."/>
            <person name="Sun J."/>
            <person name="Gong X."/>
            <person name="Wang C."/>
            <person name="Wang H."/>
        </authorList>
    </citation>
    <scope>NUCLEOTIDE SEQUENCE</scope>
    <source>
        <strain evidence="2">DSA</strain>
    </source>
</reference>
<comment type="caution">
    <text evidence="2">The sequence shown here is derived from an EMBL/GenBank/DDBJ whole genome shotgun (WGS) entry which is preliminary data.</text>
</comment>
<organism evidence="2 3">
    <name type="scientific">Desulforamulus aquiferis</name>
    <dbReference type="NCBI Taxonomy" id="1397668"/>
    <lineage>
        <taxon>Bacteria</taxon>
        <taxon>Bacillati</taxon>
        <taxon>Bacillota</taxon>
        <taxon>Clostridia</taxon>
        <taxon>Eubacteriales</taxon>
        <taxon>Peptococcaceae</taxon>
        <taxon>Desulforamulus</taxon>
    </lineage>
</organism>
<feature type="transmembrane region" description="Helical" evidence="1">
    <location>
        <begin position="5"/>
        <end position="20"/>
    </location>
</feature>
<accession>A0AAW7ZCQ0</accession>
<name>A0AAW7ZCQ0_9FIRM</name>
<protein>
    <recommendedName>
        <fullName evidence="4">Zinc ribbon domain-containing protein</fullName>
    </recommendedName>
</protein>
<gene>
    <name evidence="2" type="ORF">P6N53_09555</name>
</gene>
<dbReference type="Proteomes" id="UP001172911">
    <property type="component" value="Unassembled WGS sequence"/>
</dbReference>
<feature type="transmembrane region" description="Helical" evidence="1">
    <location>
        <begin position="32"/>
        <end position="51"/>
    </location>
</feature>
<dbReference type="AlphaFoldDB" id="A0AAW7ZCQ0"/>
<evidence type="ECO:0000313" key="2">
    <source>
        <dbReference type="EMBL" id="MDO7787463.1"/>
    </source>
</evidence>
<reference evidence="2" key="2">
    <citation type="submission" date="2023-03" db="EMBL/GenBank/DDBJ databases">
        <authorList>
            <person name="Zhang Z."/>
        </authorList>
    </citation>
    <scope>NUCLEOTIDE SEQUENCE</scope>
    <source>
        <strain evidence="2">DSA</strain>
    </source>
</reference>
<evidence type="ECO:0000256" key="1">
    <source>
        <dbReference type="SAM" id="Phobius"/>
    </source>
</evidence>
<dbReference type="EMBL" id="JARPTC010000013">
    <property type="protein sequence ID" value="MDO7787463.1"/>
    <property type="molecule type" value="Genomic_DNA"/>
</dbReference>